<dbReference type="InterPro" id="IPR011009">
    <property type="entry name" value="Kinase-like_dom_sf"/>
</dbReference>
<dbReference type="PROSITE" id="PS50011">
    <property type="entry name" value="PROTEIN_KINASE_DOM"/>
    <property type="match status" value="1"/>
</dbReference>
<gene>
    <name evidence="4" type="ORF">J3U87_14360</name>
</gene>
<dbReference type="PANTHER" id="PTHR10566">
    <property type="entry name" value="CHAPERONE-ACTIVITY OF BC1 COMPLEX CABC1 -RELATED"/>
    <property type="match status" value="1"/>
</dbReference>
<name>A0A8A4TVX3_SULCO</name>
<feature type="transmembrane region" description="Helical" evidence="2">
    <location>
        <begin position="536"/>
        <end position="555"/>
    </location>
</feature>
<protein>
    <submittedName>
        <fullName evidence="4">AarF/ABC1/UbiB kinase family protein</fullName>
    </submittedName>
</protein>
<dbReference type="Proteomes" id="UP000663929">
    <property type="component" value="Chromosome"/>
</dbReference>
<dbReference type="SUPFAM" id="SSF56112">
    <property type="entry name" value="Protein kinase-like (PK-like)"/>
    <property type="match status" value="1"/>
</dbReference>
<dbReference type="Pfam" id="PF03109">
    <property type="entry name" value="ABC1"/>
    <property type="match status" value="1"/>
</dbReference>
<feature type="domain" description="Protein kinase" evidence="3">
    <location>
        <begin position="134"/>
        <end position="465"/>
    </location>
</feature>
<dbReference type="InterPro" id="IPR000719">
    <property type="entry name" value="Prot_kinase_dom"/>
</dbReference>
<dbReference type="EMBL" id="CP071793">
    <property type="protein sequence ID" value="QTD53633.1"/>
    <property type="molecule type" value="Genomic_DNA"/>
</dbReference>
<dbReference type="AlphaFoldDB" id="A0A8A4TVX3"/>
<sequence length="565" mass="64891">MISRNLGLFTRTYSIMKRYRQILTVLLKYGFEDLIDGMRVESYLESGWRLFTKKPFRAHHDLSRAARIRLVLEELGPTFVKMGQALSTRSDILPHDVLEELSKLQDRVPPFSAEKAKLILEQELGKPCDRVFSKFQDEPLAAGSIGQVHYAVLGIDQEVAIKIQRPGIHKLIEVDIQIMHHMATLMERHLELGQIHQPTRVVEEFARTLDHELDYSVEASNLERFTRQFEEVPEVYVPKVYREVSSHRVLVIEFVRGIKPTRREALLQSGLRPKVIARKGADLIMSQIFIHGFFHADPHPGNVLVLEGEVICYLDFGMMGRLDRQSRERFADLFLAVVQADSVKAAEVLLKLTQSHKLIDRLALEREIDELIDHHLFRSLKDLEVGPLLRSVLDLTVKYHLRIPAPYFLLLKAISQMEDLGRNLDPDFSFSEQAGPYIRRILMNRYHPRRLAADLWETGSDLIYLMKEVPGEMRELLKQVKQGKAKMELEHLGLTPLIETLERVSNRISSAIVLGSLVIGSSLILHAKVPPLWQDIPVIGLAGYLVSAVMGFSMLRSMWKDRHRH</sequence>
<dbReference type="PANTHER" id="PTHR10566:SF113">
    <property type="entry name" value="PROTEIN ACTIVITY OF BC1 COMPLEX KINASE 7, CHLOROPLASTIC"/>
    <property type="match status" value="1"/>
</dbReference>
<comment type="similarity">
    <text evidence="1">Belongs to the protein kinase superfamily. ADCK protein kinase family.</text>
</comment>
<evidence type="ECO:0000313" key="5">
    <source>
        <dbReference type="Proteomes" id="UP000663929"/>
    </source>
</evidence>
<dbReference type="KEGG" id="scor:J3U87_14360"/>
<keyword evidence="5" id="KW-1185">Reference proteome</keyword>
<keyword evidence="2" id="KW-1133">Transmembrane helix</keyword>
<keyword evidence="4" id="KW-0808">Transferase</keyword>
<organism evidence="4 5">
    <name type="scientific">Sulfidibacter corallicola</name>
    <dbReference type="NCBI Taxonomy" id="2818388"/>
    <lineage>
        <taxon>Bacteria</taxon>
        <taxon>Pseudomonadati</taxon>
        <taxon>Acidobacteriota</taxon>
        <taxon>Holophagae</taxon>
        <taxon>Acanthopleuribacterales</taxon>
        <taxon>Acanthopleuribacteraceae</taxon>
        <taxon>Sulfidibacter</taxon>
    </lineage>
</organism>
<dbReference type="CDD" id="cd05121">
    <property type="entry name" value="ABC1_ADCK3-like"/>
    <property type="match status" value="1"/>
</dbReference>
<dbReference type="GO" id="GO:0004672">
    <property type="term" value="F:protein kinase activity"/>
    <property type="evidence" value="ECO:0007669"/>
    <property type="project" value="InterPro"/>
</dbReference>
<evidence type="ECO:0000313" key="4">
    <source>
        <dbReference type="EMBL" id="QTD53633.1"/>
    </source>
</evidence>
<proteinExistence type="inferred from homology"/>
<dbReference type="InterPro" id="IPR004147">
    <property type="entry name" value="ABC1_dom"/>
</dbReference>
<evidence type="ECO:0000256" key="1">
    <source>
        <dbReference type="ARBA" id="ARBA00009670"/>
    </source>
</evidence>
<dbReference type="InterPro" id="IPR050154">
    <property type="entry name" value="UbiB_kinase"/>
</dbReference>
<dbReference type="GO" id="GO:0005524">
    <property type="term" value="F:ATP binding"/>
    <property type="evidence" value="ECO:0007669"/>
    <property type="project" value="InterPro"/>
</dbReference>
<reference evidence="4" key="1">
    <citation type="submission" date="2021-03" db="EMBL/GenBank/DDBJ databases">
        <title>Acanthopleuribacteraceae sp. M133.</title>
        <authorList>
            <person name="Wang G."/>
        </authorList>
    </citation>
    <scope>NUCLEOTIDE SEQUENCE</scope>
    <source>
        <strain evidence="4">M133</strain>
    </source>
</reference>
<keyword evidence="2" id="KW-0812">Transmembrane</keyword>
<evidence type="ECO:0000256" key="2">
    <source>
        <dbReference type="SAM" id="Phobius"/>
    </source>
</evidence>
<dbReference type="RefSeq" id="WP_237383735.1">
    <property type="nucleotide sequence ID" value="NZ_CP071793.1"/>
</dbReference>
<keyword evidence="4" id="KW-0418">Kinase</keyword>
<evidence type="ECO:0000259" key="3">
    <source>
        <dbReference type="PROSITE" id="PS50011"/>
    </source>
</evidence>
<accession>A0A8A4TVX3</accession>
<keyword evidence="2" id="KW-0472">Membrane</keyword>